<dbReference type="EMBL" id="BKCJ010008606">
    <property type="protein sequence ID" value="GEU83055.1"/>
    <property type="molecule type" value="Genomic_DNA"/>
</dbReference>
<dbReference type="AlphaFoldDB" id="A0A6L2NEH3"/>
<sequence length="279" mass="30800">MPNELGVSLIFNSLNKDYDQFVQNYNMRSMGKTIAELHAMWKLLEIGISKKAETPAVLVIVQIWALSGFEGVEEFLWKTLVEKENIGFDLARPLLYFRKRPPAKGVGLRVADSLTATAYPSNVAENIIDSENTSSEDGLLLVHPSTSSFPEAGEKSKAAGKRKLSADGLGEGSYHGDRAAIVTKVVLDASIKLVHSDEMGVLVAKLVRATIILGRCATFEEVAKLKEPFIVEKIITYRTSLKEEYDQAEDDLANASYSFLSEFTSSPYAFVEQLLSKKL</sequence>
<organism evidence="1">
    <name type="scientific">Tanacetum cinerariifolium</name>
    <name type="common">Dalmatian daisy</name>
    <name type="synonym">Chrysanthemum cinerariifolium</name>
    <dbReference type="NCBI Taxonomy" id="118510"/>
    <lineage>
        <taxon>Eukaryota</taxon>
        <taxon>Viridiplantae</taxon>
        <taxon>Streptophyta</taxon>
        <taxon>Embryophyta</taxon>
        <taxon>Tracheophyta</taxon>
        <taxon>Spermatophyta</taxon>
        <taxon>Magnoliopsida</taxon>
        <taxon>eudicotyledons</taxon>
        <taxon>Gunneridae</taxon>
        <taxon>Pentapetalae</taxon>
        <taxon>asterids</taxon>
        <taxon>campanulids</taxon>
        <taxon>Asterales</taxon>
        <taxon>Asteraceae</taxon>
        <taxon>Asteroideae</taxon>
        <taxon>Anthemideae</taxon>
        <taxon>Anthemidinae</taxon>
        <taxon>Tanacetum</taxon>
    </lineage>
</organism>
<reference evidence="1" key="1">
    <citation type="journal article" date="2019" name="Sci. Rep.">
        <title>Draft genome of Tanacetum cinerariifolium, the natural source of mosquito coil.</title>
        <authorList>
            <person name="Yamashiro T."/>
            <person name="Shiraishi A."/>
            <person name="Satake H."/>
            <person name="Nakayama K."/>
        </authorList>
    </citation>
    <scope>NUCLEOTIDE SEQUENCE</scope>
</reference>
<accession>A0A6L2NEH3</accession>
<evidence type="ECO:0000313" key="1">
    <source>
        <dbReference type="EMBL" id="GEU83055.1"/>
    </source>
</evidence>
<protein>
    <submittedName>
        <fullName evidence="1">Zinc finger, CCHC-type</fullName>
    </submittedName>
</protein>
<proteinExistence type="predicted"/>
<comment type="caution">
    <text evidence="1">The sequence shown here is derived from an EMBL/GenBank/DDBJ whole genome shotgun (WGS) entry which is preliminary data.</text>
</comment>
<name>A0A6L2NEH3_TANCI</name>
<gene>
    <name evidence="1" type="ORF">Tci_055033</name>
</gene>